<organism evidence="2 3">
    <name type="scientific">Afipia felis</name>
    <name type="common">Cat scratch disease bacillus</name>
    <dbReference type="NCBI Taxonomy" id="1035"/>
    <lineage>
        <taxon>Bacteria</taxon>
        <taxon>Pseudomonadati</taxon>
        <taxon>Pseudomonadota</taxon>
        <taxon>Alphaproteobacteria</taxon>
        <taxon>Hyphomicrobiales</taxon>
        <taxon>Nitrobacteraceae</taxon>
        <taxon>Afipia</taxon>
    </lineage>
</organism>
<sequence length="71" mass="8103">MSDVSLRLDRDDAACLAPILRGRLEELEHAGRLRAHLLTDFDQRADRRYANRIRNCLSAIEEAVRVGRDGN</sequence>
<evidence type="ECO:0000313" key="1">
    <source>
        <dbReference type="EMBL" id="SUU84216.1"/>
    </source>
</evidence>
<dbReference type="RefSeq" id="WP_002719065.1">
    <property type="nucleotide sequence ID" value="NZ_UFSI01000001.1"/>
</dbReference>
<accession>A0A381AZ96</accession>
<dbReference type="EMBL" id="UIGB01000001">
    <property type="protein sequence ID" value="SUU84216.1"/>
    <property type="molecule type" value="Genomic_DNA"/>
</dbReference>
<name>A0A381AZ96_AFIFE</name>
<protein>
    <submittedName>
        <fullName evidence="2">Uncharacterized protein</fullName>
    </submittedName>
</protein>
<dbReference type="AlphaFoldDB" id="A0A381AZ96"/>
<proteinExistence type="predicted"/>
<evidence type="ECO:0000313" key="3">
    <source>
        <dbReference type="Proteomes" id="UP000254343"/>
    </source>
</evidence>
<dbReference type="Proteomes" id="UP000254343">
    <property type="component" value="Unassembled WGS sequence"/>
</dbReference>
<gene>
    <name evidence="1" type="ORF">NCTC12722_01403</name>
    <name evidence="2" type="ORF">NCTC12722_04116</name>
</gene>
<evidence type="ECO:0000313" key="2">
    <source>
        <dbReference type="EMBL" id="SUW28220.1"/>
    </source>
</evidence>
<dbReference type="EMBL" id="UIGB01000003">
    <property type="protein sequence ID" value="SUW28220.1"/>
    <property type="molecule type" value="Genomic_DNA"/>
</dbReference>
<reference evidence="2 3" key="1">
    <citation type="submission" date="2018-06" db="EMBL/GenBank/DDBJ databases">
        <authorList>
            <consortium name="Pathogen Informatics"/>
            <person name="Doyle S."/>
        </authorList>
    </citation>
    <scope>NUCLEOTIDE SEQUENCE [LARGE SCALE GENOMIC DNA]</scope>
    <source>
        <strain evidence="2 3">NCTC12722</strain>
    </source>
</reference>